<comment type="caution">
    <text evidence="1">The sequence shown here is derived from an EMBL/GenBank/DDBJ whole genome shotgun (WGS) entry which is preliminary data.</text>
</comment>
<dbReference type="Proteomes" id="UP000037432">
    <property type="component" value="Unassembled WGS sequence"/>
</dbReference>
<accession>A0A0J7Z923</accession>
<dbReference type="EMBL" id="LFNT01000028">
    <property type="protein sequence ID" value="KMS72329.1"/>
    <property type="molecule type" value="Genomic_DNA"/>
</dbReference>
<name>A0A0J7Z923_STRVR</name>
<protein>
    <submittedName>
        <fullName evidence="1">Uncharacterized protein</fullName>
    </submittedName>
</protein>
<dbReference type="PATRIC" id="fig|1938.3.peg.4545"/>
<sequence length="73" mass="7862">MAAINDPTTVFEALIAAHGIQVVELDSPFDGLYGHYLQHKDGTRLLVVPAGQDPSTRLWAARALLAHQGVMPV</sequence>
<evidence type="ECO:0000313" key="1">
    <source>
        <dbReference type="EMBL" id="KMS72329.1"/>
    </source>
</evidence>
<dbReference type="AlphaFoldDB" id="A0A0J7Z923"/>
<proteinExistence type="predicted"/>
<evidence type="ECO:0000313" key="2">
    <source>
        <dbReference type="Proteomes" id="UP000037432"/>
    </source>
</evidence>
<gene>
    <name evidence="1" type="ORF">ACM01_23595</name>
</gene>
<reference evidence="1 2" key="1">
    <citation type="submission" date="2015-06" db="EMBL/GenBank/DDBJ databases">
        <authorList>
            <person name="Ju K.-S."/>
            <person name="Doroghazi J.R."/>
            <person name="Metcalf W.W."/>
        </authorList>
    </citation>
    <scope>NUCLEOTIDE SEQUENCE [LARGE SCALE GENOMIC DNA]</scope>
    <source>
        <strain evidence="1 2">NRRL 3414</strain>
    </source>
</reference>
<organism evidence="1 2">
    <name type="scientific">Streptomyces viridochromogenes</name>
    <dbReference type="NCBI Taxonomy" id="1938"/>
    <lineage>
        <taxon>Bacteria</taxon>
        <taxon>Bacillati</taxon>
        <taxon>Actinomycetota</taxon>
        <taxon>Actinomycetes</taxon>
        <taxon>Kitasatosporales</taxon>
        <taxon>Streptomycetaceae</taxon>
        <taxon>Streptomyces</taxon>
    </lineage>
</organism>